<evidence type="ECO:0000256" key="2">
    <source>
        <dbReference type="SAM" id="SignalP"/>
    </source>
</evidence>
<evidence type="ECO:0000313" key="4">
    <source>
        <dbReference type="Proteomes" id="UP001303889"/>
    </source>
</evidence>
<dbReference type="Gene3D" id="2.130.10.10">
    <property type="entry name" value="YVTN repeat-like/Quinoprotein amine dehydrogenase"/>
    <property type="match status" value="1"/>
</dbReference>
<protein>
    <recommendedName>
        <fullName evidence="5">3-carboxymuconate cyclase</fullName>
    </recommendedName>
</protein>
<dbReference type="EMBL" id="MU855441">
    <property type="protein sequence ID" value="KAK3903563.1"/>
    <property type="molecule type" value="Genomic_DNA"/>
</dbReference>
<evidence type="ECO:0000313" key="3">
    <source>
        <dbReference type="EMBL" id="KAK3903563.1"/>
    </source>
</evidence>
<evidence type="ECO:0000256" key="1">
    <source>
        <dbReference type="SAM" id="MobiDB-lite"/>
    </source>
</evidence>
<feature type="chain" id="PRO_5042960293" description="3-carboxymuconate cyclase" evidence="2">
    <location>
        <begin position="24"/>
        <end position="421"/>
    </location>
</feature>
<feature type="compositionally biased region" description="Polar residues" evidence="1">
    <location>
        <begin position="250"/>
        <end position="264"/>
    </location>
</feature>
<dbReference type="SUPFAM" id="SSF63825">
    <property type="entry name" value="YWTD domain"/>
    <property type="match status" value="1"/>
</dbReference>
<reference evidence="3" key="1">
    <citation type="journal article" date="2023" name="Mol. Phylogenet. Evol.">
        <title>Genome-scale phylogeny and comparative genomics of the fungal order Sordariales.</title>
        <authorList>
            <person name="Hensen N."/>
            <person name="Bonometti L."/>
            <person name="Westerberg I."/>
            <person name="Brannstrom I.O."/>
            <person name="Guillou S."/>
            <person name="Cros-Aarteil S."/>
            <person name="Calhoun S."/>
            <person name="Haridas S."/>
            <person name="Kuo A."/>
            <person name="Mondo S."/>
            <person name="Pangilinan J."/>
            <person name="Riley R."/>
            <person name="LaButti K."/>
            <person name="Andreopoulos B."/>
            <person name="Lipzen A."/>
            <person name="Chen C."/>
            <person name="Yan M."/>
            <person name="Daum C."/>
            <person name="Ng V."/>
            <person name="Clum A."/>
            <person name="Steindorff A."/>
            <person name="Ohm R.A."/>
            <person name="Martin F."/>
            <person name="Silar P."/>
            <person name="Natvig D.O."/>
            <person name="Lalanne C."/>
            <person name="Gautier V."/>
            <person name="Ament-Velasquez S.L."/>
            <person name="Kruys A."/>
            <person name="Hutchinson M.I."/>
            <person name="Powell A.J."/>
            <person name="Barry K."/>
            <person name="Miller A.N."/>
            <person name="Grigoriev I.V."/>
            <person name="Debuchy R."/>
            <person name="Gladieux P."/>
            <person name="Hiltunen Thoren M."/>
            <person name="Johannesson H."/>
        </authorList>
    </citation>
    <scope>NUCLEOTIDE SEQUENCE</scope>
    <source>
        <strain evidence="3">CBS 103.79</strain>
    </source>
</reference>
<sequence length="421" mass="42377">MSFLRSPAFLLTAALVTFAPGAATTSYPRLSPRQNSTMAATAKALYFITNDATNAIVALPIGPDGKLSPGTVTQTGGAGSASLKSDGQPAAPDALVSQSALTIAGDAIFAVNAGSNTLSMLTICPSDPTRLTLVGQPAALPGEFPNTVGASAKNNLVCVGMTGARAGVSCARFSPDTGLGPMDALRPFDLGQTTPPVGPANTVSQVFFSADQSMLFATVKGNPAANKTGFFSSFPVEGPCRPRRGRRRSSLSQMTISPTETRSTPADTALLFGAQPVPGTANVFATDASFGAAVLSVDPASGAASTLARGEIEGQAATCWAALSARRGTAFVTDVARGRIVEMGVGDAGVVGVVEVGEGVQGMIDLRVGGDFVYALAPGDGSGEAAVVVVDVARERAAGMVQRFGLEGVAGKTAMGMAVLV</sequence>
<organism evidence="3 4">
    <name type="scientific">Staphylotrichum tortipilum</name>
    <dbReference type="NCBI Taxonomy" id="2831512"/>
    <lineage>
        <taxon>Eukaryota</taxon>
        <taxon>Fungi</taxon>
        <taxon>Dikarya</taxon>
        <taxon>Ascomycota</taxon>
        <taxon>Pezizomycotina</taxon>
        <taxon>Sordariomycetes</taxon>
        <taxon>Sordariomycetidae</taxon>
        <taxon>Sordariales</taxon>
        <taxon>Chaetomiaceae</taxon>
        <taxon>Staphylotrichum</taxon>
    </lineage>
</organism>
<gene>
    <name evidence="3" type="ORF">C8A05DRAFT_43223</name>
</gene>
<dbReference type="Proteomes" id="UP001303889">
    <property type="component" value="Unassembled WGS sequence"/>
</dbReference>
<evidence type="ECO:0008006" key="5">
    <source>
        <dbReference type="Google" id="ProtNLM"/>
    </source>
</evidence>
<keyword evidence="2" id="KW-0732">Signal</keyword>
<keyword evidence="4" id="KW-1185">Reference proteome</keyword>
<name>A0AAN6MPE1_9PEZI</name>
<feature type="region of interest" description="Disordered" evidence="1">
    <location>
        <begin position="237"/>
        <end position="264"/>
    </location>
</feature>
<dbReference type="AlphaFoldDB" id="A0AAN6MPE1"/>
<dbReference type="InterPro" id="IPR015943">
    <property type="entry name" value="WD40/YVTN_repeat-like_dom_sf"/>
</dbReference>
<accession>A0AAN6MPE1</accession>
<feature type="region of interest" description="Disordered" evidence="1">
    <location>
        <begin position="68"/>
        <end position="90"/>
    </location>
</feature>
<proteinExistence type="predicted"/>
<reference evidence="3" key="2">
    <citation type="submission" date="2023-05" db="EMBL/GenBank/DDBJ databases">
        <authorList>
            <consortium name="Lawrence Berkeley National Laboratory"/>
            <person name="Steindorff A."/>
            <person name="Hensen N."/>
            <person name="Bonometti L."/>
            <person name="Westerberg I."/>
            <person name="Brannstrom I.O."/>
            <person name="Guillou S."/>
            <person name="Cros-Aarteil S."/>
            <person name="Calhoun S."/>
            <person name="Haridas S."/>
            <person name="Kuo A."/>
            <person name="Mondo S."/>
            <person name="Pangilinan J."/>
            <person name="Riley R."/>
            <person name="Labutti K."/>
            <person name="Andreopoulos B."/>
            <person name="Lipzen A."/>
            <person name="Chen C."/>
            <person name="Yanf M."/>
            <person name="Daum C."/>
            <person name="Ng V."/>
            <person name="Clum A."/>
            <person name="Ohm R."/>
            <person name="Martin F."/>
            <person name="Silar P."/>
            <person name="Natvig D."/>
            <person name="Lalanne C."/>
            <person name="Gautier V."/>
            <person name="Ament-Velasquez S.L."/>
            <person name="Kruys A."/>
            <person name="Hutchinson M.I."/>
            <person name="Powell A.J."/>
            <person name="Barry K."/>
            <person name="Miller A.N."/>
            <person name="Grigoriev I.V."/>
            <person name="Debuchy R."/>
            <person name="Gladieux P."/>
            <person name="Thoren M.H."/>
            <person name="Johannesson H."/>
        </authorList>
    </citation>
    <scope>NUCLEOTIDE SEQUENCE</scope>
    <source>
        <strain evidence="3">CBS 103.79</strain>
    </source>
</reference>
<comment type="caution">
    <text evidence="3">The sequence shown here is derived from an EMBL/GenBank/DDBJ whole genome shotgun (WGS) entry which is preliminary data.</text>
</comment>
<feature type="signal peptide" evidence="2">
    <location>
        <begin position="1"/>
        <end position="23"/>
    </location>
</feature>